<dbReference type="VEuPathDB" id="TriTrypDB:TcYC6_0032630"/>
<sequence length="307" mass="34642">MRDLSDVKACLRKKHLHQLRAIAKSDPAFMQSESAKLCSILYERVQALRKLRPAKSLLLLCAFLPLYYEVDLQPLFRRLWREMQSVDVPNIKIFVPLVLSPWEGSNVATTTSIPLWQRPWETAAARFSSAMLLVEVFDEEDLKNSFEKRGRYQLTEPKSEVIDELFCTDVGARSEKDYYPRHFIACDDYDVLFPECEKPANLIEQKRLLVGSENPGWMLVLAPGVLFDSIGGRLGKGGGYYDRFLQYSREAAADAVVSWGVGMEMQLMPEGSTLPVCTHDPSGDGTRDSPLDAVVTPAGFVRCAQRV</sequence>
<dbReference type="EC" id="6.3.3.2" evidence="5"/>
<dbReference type="VEuPathDB" id="TriTrypDB:TCDM_05239"/>
<dbReference type="VEuPathDB" id="TriTrypDB:C4B63_16g92"/>
<dbReference type="AlphaFoldDB" id="A0A2V2VMA2"/>
<dbReference type="PANTHER" id="PTHR23407:SF1">
    <property type="entry name" value="5-FORMYLTETRAHYDROFOLATE CYCLO-LIGASE"/>
    <property type="match status" value="1"/>
</dbReference>
<dbReference type="VEuPathDB" id="TriTrypDB:BCY84_02413"/>
<name>A0A2V2VMA2_TRYCR</name>
<dbReference type="InterPro" id="IPR024185">
    <property type="entry name" value="FTHF_cligase-like_sf"/>
</dbReference>
<dbReference type="GO" id="GO:0009396">
    <property type="term" value="P:folic acid-containing compound biosynthetic process"/>
    <property type="evidence" value="ECO:0007669"/>
    <property type="project" value="TreeGrafter"/>
</dbReference>
<evidence type="ECO:0000256" key="1">
    <source>
        <dbReference type="ARBA" id="ARBA00010638"/>
    </source>
</evidence>
<comment type="similarity">
    <text evidence="1">Belongs to the 5-formyltetrahydrofolate cyclo-ligase family.</text>
</comment>
<organism evidence="6 7">
    <name type="scientific">Trypanosoma cruzi</name>
    <dbReference type="NCBI Taxonomy" id="5693"/>
    <lineage>
        <taxon>Eukaryota</taxon>
        <taxon>Discoba</taxon>
        <taxon>Euglenozoa</taxon>
        <taxon>Kinetoplastea</taxon>
        <taxon>Metakinetoplastina</taxon>
        <taxon>Trypanosomatida</taxon>
        <taxon>Trypanosomatidae</taxon>
        <taxon>Trypanosoma</taxon>
        <taxon>Schizotrypanum</taxon>
    </lineage>
</organism>
<reference evidence="6 7" key="1">
    <citation type="journal article" date="2018" name="Microb. Genom.">
        <title>Expanding an expanded genome: long-read sequencing of Trypanosoma cruzi.</title>
        <authorList>
            <person name="Berna L."/>
            <person name="Rodriguez M."/>
            <person name="Chiribao M.L."/>
            <person name="Parodi-Talice A."/>
            <person name="Pita S."/>
            <person name="Rijo G."/>
            <person name="Alvarez-Valin F."/>
            <person name="Robello C."/>
        </authorList>
    </citation>
    <scope>NUCLEOTIDE SEQUENCE [LARGE SCALE GENOMIC DNA]</scope>
    <source>
        <strain evidence="6 7">Dm28c</strain>
    </source>
</reference>
<dbReference type="VEuPathDB" id="TriTrypDB:TcCLB.509857.30"/>
<accession>A0A2V2VMA2</accession>
<proteinExistence type="inferred from homology"/>
<dbReference type="Gene3D" id="3.40.50.10420">
    <property type="entry name" value="NagB/RpiA/CoA transferase-like"/>
    <property type="match status" value="1"/>
</dbReference>
<evidence type="ECO:0000313" key="7">
    <source>
        <dbReference type="Proteomes" id="UP000246121"/>
    </source>
</evidence>
<evidence type="ECO:0000256" key="4">
    <source>
        <dbReference type="ARBA" id="ARBA00036539"/>
    </source>
</evidence>
<keyword evidence="3" id="KW-0067">ATP-binding</keyword>
<comment type="catalytic activity">
    <reaction evidence="4">
        <text>(6S)-5-formyl-5,6,7,8-tetrahydrofolate + ATP = (6R)-5,10-methenyltetrahydrofolate + ADP + phosphate</text>
        <dbReference type="Rhea" id="RHEA:10488"/>
        <dbReference type="ChEBI" id="CHEBI:30616"/>
        <dbReference type="ChEBI" id="CHEBI:43474"/>
        <dbReference type="ChEBI" id="CHEBI:57455"/>
        <dbReference type="ChEBI" id="CHEBI:57457"/>
        <dbReference type="ChEBI" id="CHEBI:456216"/>
        <dbReference type="EC" id="6.3.3.2"/>
    </reaction>
</comment>
<dbReference type="VEuPathDB" id="TriTrypDB:TCSYLVIO_000161"/>
<dbReference type="VEuPathDB" id="TriTrypDB:TcCLB.510513.60"/>
<dbReference type="VEuPathDB" id="TriTrypDB:Tc_MARK_9412"/>
<dbReference type="InterPro" id="IPR002698">
    <property type="entry name" value="FTHF_cligase"/>
</dbReference>
<dbReference type="GO" id="GO:0035999">
    <property type="term" value="P:tetrahydrofolate interconversion"/>
    <property type="evidence" value="ECO:0007669"/>
    <property type="project" value="TreeGrafter"/>
</dbReference>
<dbReference type="InterPro" id="IPR037171">
    <property type="entry name" value="NagB/RpiA_transferase-like"/>
</dbReference>
<dbReference type="VEuPathDB" id="TriTrypDB:TcCL_ESM04069"/>
<dbReference type="Pfam" id="PF01812">
    <property type="entry name" value="5-FTHF_cyc-lig"/>
    <property type="match status" value="1"/>
</dbReference>
<keyword evidence="2" id="KW-0547">Nucleotide-binding</keyword>
<evidence type="ECO:0000256" key="3">
    <source>
        <dbReference type="ARBA" id="ARBA00022840"/>
    </source>
</evidence>
<comment type="caution">
    <text evidence="6">The sequence shown here is derived from an EMBL/GenBank/DDBJ whole genome shotgun (WGS) entry which is preliminary data.</text>
</comment>
<evidence type="ECO:0000256" key="2">
    <source>
        <dbReference type="ARBA" id="ARBA00022741"/>
    </source>
</evidence>
<dbReference type="SUPFAM" id="SSF100950">
    <property type="entry name" value="NagB/RpiA/CoA transferase-like"/>
    <property type="match status" value="1"/>
</dbReference>
<gene>
    <name evidence="6" type="ORF">C4B63_16g92</name>
</gene>
<evidence type="ECO:0000313" key="6">
    <source>
        <dbReference type="EMBL" id="PWU97284.1"/>
    </source>
</evidence>
<dbReference type="VEuPathDB" id="TriTrypDB:C3747_53g94"/>
<dbReference type="PANTHER" id="PTHR23407">
    <property type="entry name" value="ATPASE INHIBITOR/5-FORMYLTETRAHYDROFOLATE CYCLO-LIGASE"/>
    <property type="match status" value="1"/>
</dbReference>
<evidence type="ECO:0000256" key="5">
    <source>
        <dbReference type="ARBA" id="ARBA00038966"/>
    </source>
</evidence>
<dbReference type="Proteomes" id="UP000246121">
    <property type="component" value="Unassembled WGS sequence"/>
</dbReference>
<dbReference type="VEuPathDB" id="TriTrypDB:TcG_03563"/>
<dbReference type="GO" id="GO:0030272">
    <property type="term" value="F:5-formyltetrahydrofolate cyclo-ligase activity"/>
    <property type="evidence" value="ECO:0007669"/>
    <property type="project" value="UniProtKB-EC"/>
</dbReference>
<protein>
    <recommendedName>
        <fullName evidence="5">5-formyltetrahydrofolate cyclo-ligase</fullName>
        <ecNumber evidence="5">6.3.3.2</ecNumber>
    </recommendedName>
</protein>
<dbReference type="VEuPathDB" id="TriTrypDB:ECC02_002184"/>
<dbReference type="VEuPathDB" id="TriTrypDB:TcBrA4_0137480"/>
<dbReference type="EMBL" id="PRFA01000016">
    <property type="protein sequence ID" value="PWU97284.1"/>
    <property type="molecule type" value="Genomic_DNA"/>
</dbReference>
<dbReference type="GO" id="GO:0005524">
    <property type="term" value="F:ATP binding"/>
    <property type="evidence" value="ECO:0007669"/>
    <property type="project" value="UniProtKB-KW"/>
</dbReference>
<dbReference type="GO" id="GO:0005739">
    <property type="term" value="C:mitochondrion"/>
    <property type="evidence" value="ECO:0007669"/>
    <property type="project" value="TreeGrafter"/>
</dbReference>